<feature type="domain" description="Peptidoglycan binding" evidence="2">
    <location>
        <begin position="126"/>
        <end position="195"/>
    </location>
</feature>
<name>I3TN89_TISMK</name>
<dbReference type="STRING" id="1110502.TMO_2389"/>
<dbReference type="Gene3D" id="1.20.141.10">
    <property type="entry name" value="Chitosanase, subunit A, domain 1"/>
    <property type="match status" value="1"/>
</dbReference>
<dbReference type="eggNOG" id="COG3926">
    <property type="taxonomic scope" value="Bacteria"/>
</dbReference>
<dbReference type="EMBL" id="CP003236">
    <property type="protein sequence ID" value="AFK54227.1"/>
    <property type="molecule type" value="Genomic_DNA"/>
</dbReference>
<dbReference type="Pfam" id="PF09374">
    <property type="entry name" value="PG_binding_3"/>
    <property type="match status" value="1"/>
</dbReference>
<evidence type="ECO:0000259" key="1">
    <source>
        <dbReference type="Pfam" id="PF05838"/>
    </source>
</evidence>
<dbReference type="RefSeq" id="WP_014745904.1">
    <property type="nucleotide sequence ID" value="NC_017956.1"/>
</dbReference>
<evidence type="ECO:0000313" key="3">
    <source>
        <dbReference type="EMBL" id="AFK54227.1"/>
    </source>
</evidence>
<keyword evidence="4" id="KW-1185">Reference proteome</keyword>
<sequence>MVTILPTGDPQPDTSPDARFTAAVGRLRSREGGLVDDPKDPGGITHHGIAINFAKRWSAADRRQLAAAGLAVPGTITPDWIRGLTWDEAAVVYRVLWWDRYEYGALPYGVGAKALDAAVNLGPMRAHTALQRACRAHGRRLTEDGILGPRSRAAIAEIGAAIIPAYRSEIAALYREEVVRDPRDQRYIRGWLIRAYDEEA</sequence>
<dbReference type="HOGENOM" id="CLU_082693_1_1_5"/>
<feature type="domain" description="TtsA-like Glycoside hydrolase family 108" evidence="1">
    <location>
        <begin position="27"/>
        <end position="122"/>
    </location>
</feature>
<dbReference type="InterPro" id="IPR008565">
    <property type="entry name" value="TtsA-like_GH18_dom"/>
</dbReference>
<proteinExistence type="predicted"/>
<protein>
    <submittedName>
        <fullName evidence="3">Uncharacterized protein</fullName>
    </submittedName>
</protein>
<reference evidence="3 4" key="1">
    <citation type="journal article" date="2012" name="J. Am. Chem. Soc.">
        <title>Bacterial biosynthesis and maturation of the didemnin anti-cancer agents.</title>
        <authorList>
            <person name="Xu Y."/>
            <person name="Kersten R.D."/>
            <person name="Nam S.J."/>
            <person name="Lu L."/>
            <person name="Al-Suwailem A.M."/>
            <person name="Zheng H."/>
            <person name="Fenical W."/>
            <person name="Dorrestein P.C."/>
            <person name="Moore B.S."/>
            <person name="Qian P.Y."/>
        </authorList>
    </citation>
    <scope>NUCLEOTIDE SEQUENCE [LARGE SCALE GENOMIC DNA]</scope>
    <source>
        <strain evidence="3 4">KA081020-065</strain>
    </source>
</reference>
<dbReference type="AlphaFoldDB" id="I3TN89"/>
<dbReference type="Pfam" id="PF05838">
    <property type="entry name" value="Glyco_hydro_108"/>
    <property type="match status" value="1"/>
</dbReference>
<dbReference type="InterPro" id="IPR018537">
    <property type="entry name" value="Peptidoglycan-bd_3"/>
</dbReference>
<dbReference type="Proteomes" id="UP000005258">
    <property type="component" value="Chromosome"/>
</dbReference>
<dbReference type="InterPro" id="IPR023346">
    <property type="entry name" value="Lysozyme-like_dom_sf"/>
</dbReference>
<organism evidence="3 4">
    <name type="scientific">Tistrella mobilis (strain KA081020-065)</name>
    <dbReference type="NCBI Taxonomy" id="1110502"/>
    <lineage>
        <taxon>Bacteria</taxon>
        <taxon>Pseudomonadati</taxon>
        <taxon>Pseudomonadota</taxon>
        <taxon>Alphaproteobacteria</taxon>
        <taxon>Geminicoccales</taxon>
        <taxon>Geminicoccaceae</taxon>
        <taxon>Tistrella</taxon>
    </lineage>
</organism>
<gene>
    <name evidence="3" type="ordered locus">TMO_2389</name>
</gene>
<accession>I3TN89</accession>
<dbReference type="KEGG" id="tmo:TMO_2389"/>
<dbReference type="SUPFAM" id="SSF53955">
    <property type="entry name" value="Lysozyme-like"/>
    <property type="match status" value="1"/>
</dbReference>
<evidence type="ECO:0000313" key="4">
    <source>
        <dbReference type="Proteomes" id="UP000005258"/>
    </source>
</evidence>
<evidence type="ECO:0000259" key="2">
    <source>
        <dbReference type="Pfam" id="PF09374"/>
    </source>
</evidence>